<feature type="compositionally biased region" description="Basic and acidic residues" evidence="1">
    <location>
        <begin position="71"/>
        <end position="82"/>
    </location>
</feature>
<feature type="region of interest" description="Disordered" evidence="1">
    <location>
        <begin position="16"/>
        <end position="82"/>
    </location>
</feature>
<protein>
    <submittedName>
        <fullName evidence="2">Uncharacterized protein</fullName>
    </submittedName>
</protein>
<dbReference type="EMBL" id="GG662768">
    <property type="protein sequence ID" value="EAR91825.2"/>
    <property type="molecule type" value="Genomic_DNA"/>
</dbReference>
<gene>
    <name evidence="2" type="ORF">TTHERM_00985190</name>
</gene>
<organism evidence="2 3">
    <name type="scientific">Tetrahymena thermophila (strain SB210)</name>
    <dbReference type="NCBI Taxonomy" id="312017"/>
    <lineage>
        <taxon>Eukaryota</taxon>
        <taxon>Sar</taxon>
        <taxon>Alveolata</taxon>
        <taxon>Ciliophora</taxon>
        <taxon>Intramacronucleata</taxon>
        <taxon>Oligohymenophorea</taxon>
        <taxon>Hymenostomatida</taxon>
        <taxon>Tetrahymenina</taxon>
        <taxon>Tetrahymenidae</taxon>
        <taxon>Tetrahymena</taxon>
    </lineage>
</organism>
<dbReference type="Proteomes" id="UP000009168">
    <property type="component" value="Unassembled WGS sequence"/>
</dbReference>
<reference evidence="3" key="1">
    <citation type="journal article" date="2006" name="PLoS Biol.">
        <title>Macronuclear genome sequence of the ciliate Tetrahymena thermophila, a model eukaryote.</title>
        <authorList>
            <person name="Eisen J.A."/>
            <person name="Coyne R.S."/>
            <person name="Wu M."/>
            <person name="Wu D."/>
            <person name="Thiagarajan M."/>
            <person name="Wortman J.R."/>
            <person name="Badger J.H."/>
            <person name="Ren Q."/>
            <person name="Amedeo P."/>
            <person name="Jones K.M."/>
            <person name="Tallon L.J."/>
            <person name="Delcher A.L."/>
            <person name="Salzberg S.L."/>
            <person name="Silva J.C."/>
            <person name="Haas B.J."/>
            <person name="Majoros W.H."/>
            <person name="Farzad M."/>
            <person name="Carlton J.M."/>
            <person name="Smith R.K. Jr."/>
            <person name="Garg J."/>
            <person name="Pearlman R.E."/>
            <person name="Karrer K.M."/>
            <person name="Sun L."/>
            <person name="Manning G."/>
            <person name="Elde N.C."/>
            <person name="Turkewitz A.P."/>
            <person name="Asai D.J."/>
            <person name="Wilkes D.E."/>
            <person name="Wang Y."/>
            <person name="Cai H."/>
            <person name="Collins K."/>
            <person name="Stewart B.A."/>
            <person name="Lee S.R."/>
            <person name="Wilamowska K."/>
            <person name="Weinberg Z."/>
            <person name="Ruzzo W.L."/>
            <person name="Wloga D."/>
            <person name="Gaertig J."/>
            <person name="Frankel J."/>
            <person name="Tsao C.-C."/>
            <person name="Gorovsky M.A."/>
            <person name="Keeling P.J."/>
            <person name="Waller R.F."/>
            <person name="Patron N.J."/>
            <person name="Cherry J.M."/>
            <person name="Stover N.A."/>
            <person name="Krieger C.J."/>
            <person name="del Toro C."/>
            <person name="Ryder H.F."/>
            <person name="Williamson S.C."/>
            <person name="Barbeau R.A."/>
            <person name="Hamilton E.P."/>
            <person name="Orias E."/>
        </authorList>
    </citation>
    <scope>NUCLEOTIDE SEQUENCE [LARGE SCALE GENOMIC DNA]</scope>
    <source>
        <strain evidence="3">SB210</strain>
    </source>
</reference>
<dbReference type="HOGENOM" id="CLU_810096_0_0_1"/>
<sequence length="413" mass="49891">MKITKKEQKILEKQALKDNQKLIQEEKGTNNQKLEESQDQQKQIVKSKKRSNKKLQESLSGSDESQSLDNIQKKQKNDKNKQIEGSFQIKGFDWYQKENNDKKFMKIQREFIPQNFLKVNLDDLKKRKEISQNTHKQIIQYFETGSCFKDSYFTDDQNEFLQFQVKIIQEYLQKRQMSIIQPNQTIKYLQTSKKVDLICQNDQECIIVCFLVTKRTPELNIICDFSYHYLDLIEAQEEMLNQKKKVTVLIVPLLMLNNFRIIEFDKEEIIQMQQDQEQRTYFQCNYSKYLESYLFRDVSILLEQCELGRNPQEKKTVYQFIKDLDRQKNIKEIEQYQNFDNAPKRFNPRNRECMNMEYKKQFQQFYLVATILQFKYKNFILSKASQLINNQPKITNYYTVEANNYPIYESELF</sequence>
<evidence type="ECO:0000313" key="2">
    <source>
        <dbReference type="EMBL" id="EAR91825.2"/>
    </source>
</evidence>
<name>Q233V9_TETTS</name>
<proteinExistence type="predicted"/>
<evidence type="ECO:0000256" key="1">
    <source>
        <dbReference type="SAM" id="MobiDB-lite"/>
    </source>
</evidence>
<accession>Q233V9</accession>
<feature type="compositionally biased region" description="Basic and acidic residues" evidence="1">
    <location>
        <begin position="16"/>
        <end position="36"/>
    </location>
</feature>
<keyword evidence="3" id="KW-1185">Reference proteome</keyword>
<evidence type="ECO:0000313" key="3">
    <source>
        <dbReference type="Proteomes" id="UP000009168"/>
    </source>
</evidence>
<dbReference type="GeneID" id="7846638"/>
<dbReference type="InParanoid" id="Q233V9"/>
<dbReference type="KEGG" id="tet:TTHERM_00985190"/>
<dbReference type="RefSeq" id="XP_001012070.2">
    <property type="nucleotide sequence ID" value="XM_001012070.2"/>
</dbReference>
<dbReference type="AlphaFoldDB" id="Q233V9"/>
<feature type="compositionally biased region" description="Polar residues" evidence="1">
    <location>
        <begin position="57"/>
        <end position="68"/>
    </location>
</feature>